<proteinExistence type="predicted"/>
<feature type="transmembrane region" description="Helical" evidence="1">
    <location>
        <begin position="130"/>
        <end position="152"/>
    </location>
</feature>
<name>A0A8X7XRU3_POPTO</name>
<accession>A0A8X7XRU3</accession>
<protein>
    <submittedName>
        <fullName evidence="2">Uncharacterized protein</fullName>
    </submittedName>
</protein>
<keyword evidence="1" id="KW-0812">Transmembrane</keyword>
<organism evidence="2 3">
    <name type="scientific">Populus tomentosa</name>
    <name type="common">Chinese white poplar</name>
    <dbReference type="NCBI Taxonomy" id="118781"/>
    <lineage>
        <taxon>Eukaryota</taxon>
        <taxon>Viridiplantae</taxon>
        <taxon>Streptophyta</taxon>
        <taxon>Embryophyta</taxon>
        <taxon>Tracheophyta</taxon>
        <taxon>Spermatophyta</taxon>
        <taxon>Magnoliopsida</taxon>
        <taxon>eudicotyledons</taxon>
        <taxon>Gunneridae</taxon>
        <taxon>Pentapetalae</taxon>
        <taxon>rosids</taxon>
        <taxon>fabids</taxon>
        <taxon>Malpighiales</taxon>
        <taxon>Salicaceae</taxon>
        <taxon>Saliceae</taxon>
        <taxon>Populus</taxon>
    </lineage>
</organism>
<evidence type="ECO:0000256" key="1">
    <source>
        <dbReference type="SAM" id="Phobius"/>
    </source>
</evidence>
<dbReference type="Proteomes" id="UP000886885">
    <property type="component" value="Chromosome 18D"/>
</dbReference>
<keyword evidence="1" id="KW-1133">Transmembrane helix</keyword>
<comment type="caution">
    <text evidence="2">The sequence shown here is derived from an EMBL/GenBank/DDBJ whole genome shotgun (WGS) entry which is preliminary data.</text>
</comment>
<keyword evidence="1" id="KW-0472">Membrane</keyword>
<feature type="transmembrane region" description="Helical" evidence="1">
    <location>
        <begin position="164"/>
        <end position="181"/>
    </location>
</feature>
<dbReference type="AlphaFoldDB" id="A0A8X7XRU3"/>
<gene>
    <name evidence="2" type="ORF">POTOM_056660</name>
</gene>
<dbReference type="EMBL" id="JAAWWB010000036">
    <property type="protein sequence ID" value="KAG6739078.1"/>
    <property type="molecule type" value="Genomic_DNA"/>
</dbReference>
<keyword evidence="3" id="KW-1185">Reference proteome</keyword>
<reference evidence="2" key="1">
    <citation type="journal article" date="2020" name="bioRxiv">
        <title>Hybrid origin of Populus tomentosa Carr. identified through genome sequencing and phylogenomic analysis.</title>
        <authorList>
            <person name="An X."/>
            <person name="Gao K."/>
            <person name="Chen Z."/>
            <person name="Li J."/>
            <person name="Yang X."/>
            <person name="Yang X."/>
            <person name="Zhou J."/>
            <person name="Guo T."/>
            <person name="Zhao T."/>
            <person name="Huang S."/>
            <person name="Miao D."/>
            <person name="Khan W.U."/>
            <person name="Rao P."/>
            <person name="Ye M."/>
            <person name="Lei B."/>
            <person name="Liao W."/>
            <person name="Wang J."/>
            <person name="Ji L."/>
            <person name="Li Y."/>
            <person name="Guo B."/>
            <person name="Mustafa N.S."/>
            <person name="Li S."/>
            <person name="Yun Q."/>
            <person name="Keller S.R."/>
            <person name="Mao J."/>
            <person name="Zhang R."/>
            <person name="Strauss S.H."/>
        </authorList>
    </citation>
    <scope>NUCLEOTIDE SEQUENCE</scope>
    <source>
        <strain evidence="2">GM15</strain>
        <tissue evidence="2">Leaf</tissue>
    </source>
</reference>
<sequence>MIAVAVRIIDGGGGKVGSCGHRIWILVEATAWLDGYGAMRMVAAAMMVAIGELGCCRDESDGWQLCIQPFSSNEKNTRTVSTNLGCTSKYDSNKPINQVDVLIPKVIQVYCCHKGGYYCRRGILGMYENGFLAGCLSEVVLVLVVSGCWIFSEDTSVSGENKGEWMVMEKVCVGAGMVWFLRLQN</sequence>
<evidence type="ECO:0000313" key="3">
    <source>
        <dbReference type="Proteomes" id="UP000886885"/>
    </source>
</evidence>
<dbReference type="OrthoDB" id="427480at2759"/>
<evidence type="ECO:0000313" key="2">
    <source>
        <dbReference type="EMBL" id="KAG6739078.1"/>
    </source>
</evidence>